<dbReference type="OrthoDB" id="21825at2"/>
<name>A0A2T5FXX9_9SPHN</name>
<dbReference type="InterPro" id="IPR050231">
    <property type="entry name" value="Iron_ascorbate_oxido_reductase"/>
</dbReference>
<dbReference type="EC" id="1.13.12.19" evidence="4"/>
<accession>A0A2T5FXX9</accession>
<dbReference type="PANTHER" id="PTHR47990">
    <property type="entry name" value="2-OXOGLUTARATE (2OG) AND FE(II)-DEPENDENT OXYGENASE SUPERFAMILY PROTEIN-RELATED"/>
    <property type="match status" value="1"/>
</dbReference>
<evidence type="ECO:0000256" key="5">
    <source>
        <dbReference type="ARBA" id="ARBA00019045"/>
    </source>
</evidence>
<dbReference type="EC" id="1.14.20.7" evidence="3"/>
<dbReference type="InterPro" id="IPR027443">
    <property type="entry name" value="IPNS-like_sf"/>
</dbReference>
<comment type="pathway">
    <text evidence="2">Alkene biosynthesis; ethylene biosynthesis via 2-oxoglutarate.</text>
</comment>
<evidence type="ECO:0000256" key="7">
    <source>
        <dbReference type="ARBA" id="ARBA00031011"/>
    </source>
</evidence>
<dbReference type="GO" id="GO:0009693">
    <property type="term" value="P:ethylene biosynthetic process"/>
    <property type="evidence" value="ECO:0007669"/>
    <property type="project" value="UniProtKB-KW"/>
</dbReference>
<sequence length="314" mass="34938">MTAEPATIASVSLAGEARDPEGFAHALGTSFERFGFAVVSDHGIDSALIARADAAARAFFALPDEVKRRYHVPGTGGARGYTPFGIETAKDATHVDLKEFWHVGRELPEGHRFAQYMQPNLWPDESADFRETQLALFAAFEDTGERLLSAIARHLGLAPDWFDDTVADGNSVLRLLHYPPVSPDAPGIRAGAHEDINTITLLLGAEEAGLQLLDRNGEWLAVAPREGELVVNVGDMLQRLTNNVLRSTTHRVMNPPPERRGFSRYSMPFFLHFRPDFLIETLPSCIDAERPNLYPEPITADQYLWQRLREIKLV</sequence>
<evidence type="ECO:0000256" key="8">
    <source>
        <dbReference type="ARBA" id="ARBA00031282"/>
    </source>
</evidence>
<keyword evidence="11" id="KW-0560">Oxidoreductase</keyword>
<evidence type="ECO:0000313" key="14">
    <source>
        <dbReference type="Proteomes" id="UP000244162"/>
    </source>
</evidence>
<proteinExistence type="inferred from homology"/>
<feature type="domain" description="Fe2OG dioxygenase" evidence="12">
    <location>
        <begin position="168"/>
        <end position="273"/>
    </location>
</feature>
<evidence type="ECO:0000259" key="12">
    <source>
        <dbReference type="PROSITE" id="PS51471"/>
    </source>
</evidence>
<protein>
    <recommendedName>
        <fullName evidence="5">2-oxoglutarate-dependent ethylene/succinate-forming enzyme</fullName>
        <ecNumber evidence="4">1.13.12.19</ecNumber>
        <ecNumber evidence="3">1.14.20.7</ecNumber>
    </recommendedName>
    <alternativeName>
        <fullName evidence="7">2-oxoglutarate dioxygenase (ethylene-forming)</fullName>
    </alternativeName>
    <alternativeName>
        <fullName evidence="8">2-oxoglutarate/L-arginine monooxygenase/decarboxylase (succinate-forming)</fullName>
    </alternativeName>
</protein>
<dbReference type="EMBL" id="NWBU01000009">
    <property type="protein sequence ID" value="PTQ10993.1"/>
    <property type="molecule type" value="Genomic_DNA"/>
</dbReference>
<evidence type="ECO:0000256" key="6">
    <source>
        <dbReference type="ARBA" id="ARBA00022666"/>
    </source>
</evidence>
<evidence type="ECO:0000313" key="13">
    <source>
        <dbReference type="EMBL" id="PTQ10993.1"/>
    </source>
</evidence>
<comment type="cofactor">
    <cofactor evidence="1">
        <name>Fe(2+)</name>
        <dbReference type="ChEBI" id="CHEBI:29033"/>
    </cofactor>
</comment>
<dbReference type="PRINTS" id="PR00682">
    <property type="entry name" value="IPNSYNTHASE"/>
</dbReference>
<keyword evidence="14" id="KW-1185">Reference proteome</keyword>
<dbReference type="Proteomes" id="UP000244162">
    <property type="component" value="Unassembled WGS sequence"/>
</dbReference>
<gene>
    <name evidence="13" type="ORF">CLG96_10675</name>
</gene>
<comment type="similarity">
    <text evidence="11">Belongs to the iron/ascorbate-dependent oxidoreductase family.</text>
</comment>
<evidence type="ECO:0000256" key="2">
    <source>
        <dbReference type="ARBA" id="ARBA00004767"/>
    </source>
</evidence>
<dbReference type="InterPro" id="IPR026992">
    <property type="entry name" value="DIOX_N"/>
</dbReference>
<comment type="catalytic activity">
    <reaction evidence="9">
        <text>2-oxoglutarate + O2 + 2 H(+) = ethene + 3 CO2 + H2O</text>
        <dbReference type="Rhea" id="RHEA:31523"/>
        <dbReference type="ChEBI" id="CHEBI:15377"/>
        <dbReference type="ChEBI" id="CHEBI:15378"/>
        <dbReference type="ChEBI" id="CHEBI:15379"/>
        <dbReference type="ChEBI" id="CHEBI:16526"/>
        <dbReference type="ChEBI" id="CHEBI:16810"/>
        <dbReference type="ChEBI" id="CHEBI:18153"/>
        <dbReference type="EC" id="1.13.12.19"/>
    </reaction>
</comment>
<evidence type="ECO:0000256" key="11">
    <source>
        <dbReference type="RuleBase" id="RU003682"/>
    </source>
</evidence>
<dbReference type="GO" id="GO:0102276">
    <property type="term" value="F:2-oxoglutarate oxygenase/decarboxylase (ethylene-forming) activity"/>
    <property type="evidence" value="ECO:0007669"/>
    <property type="project" value="UniProtKB-EC"/>
</dbReference>
<dbReference type="InterPro" id="IPR044861">
    <property type="entry name" value="IPNS-like_FE2OG_OXY"/>
</dbReference>
<keyword evidence="6" id="KW-0266">Ethylene biosynthesis</keyword>
<evidence type="ECO:0000256" key="10">
    <source>
        <dbReference type="ARBA" id="ARBA00049359"/>
    </source>
</evidence>
<dbReference type="AlphaFoldDB" id="A0A2T5FXX9"/>
<comment type="caution">
    <text evidence="13">The sequence shown here is derived from an EMBL/GenBank/DDBJ whole genome shotgun (WGS) entry which is preliminary data.</text>
</comment>
<dbReference type="Pfam" id="PF14226">
    <property type="entry name" value="DIOX_N"/>
    <property type="match status" value="1"/>
</dbReference>
<dbReference type="PROSITE" id="PS51471">
    <property type="entry name" value="FE2OG_OXY"/>
    <property type="match status" value="1"/>
</dbReference>
<keyword evidence="11" id="KW-0479">Metal-binding</keyword>
<evidence type="ECO:0000256" key="9">
    <source>
        <dbReference type="ARBA" id="ARBA00047725"/>
    </source>
</evidence>
<evidence type="ECO:0000256" key="1">
    <source>
        <dbReference type="ARBA" id="ARBA00001954"/>
    </source>
</evidence>
<dbReference type="InterPro" id="IPR005123">
    <property type="entry name" value="Oxoglu/Fe-dep_dioxygenase_dom"/>
</dbReference>
<evidence type="ECO:0000256" key="3">
    <source>
        <dbReference type="ARBA" id="ARBA00012293"/>
    </source>
</evidence>
<evidence type="ECO:0000256" key="4">
    <source>
        <dbReference type="ARBA" id="ARBA00012531"/>
    </source>
</evidence>
<reference evidence="13 14" key="1">
    <citation type="submission" date="2017-09" db="EMBL/GenBank/DDBJ databases">
        <title>Sphingomonas panjinensis sp.nov., isolated from oil-contaminated soil.</title>
        <authorList>
            <person name="Wang L."/>
            <person name="Chen L."/>
        </authorList>
    </citation>
    <scope>NUCLEOTIDE SEQUENCE [LARGE SCALE GENOMIC DNA]</scope>
    <source>
        <strain evidence="13 14">FW-11</strain>
    </source>
</reference>
<organism evidence="13 14">
    <name type="scientific">Sphingomonas oleivorans</name>
    <dbReference type="NCBI Taxonomy" id="1735121"/>
    <lineage>
        <taxon>Bacteria</taxon>
        <taxon>Pseudomonadati</taxon>
        <taxon>Pseudomonadota</taxon>
        <taxon>Alphaproteobacteria</taxon>
        <taxon>Sphingomonadales</taxon>
        <taxon>Sphingomonadaceae</taxon>
        <taxon>Sphingomonas</taxon>
    </lineage>
</organism>
<dbReference type="Pfam" id="PF03171">
    <property type="entry name" value="2OG-FeII_Oxy"/>
    <property type="match status" value="1"/>
</dbReference>
<comment type="catalytic activity">
    <reaction evidence="10">
        <text>L-arginine + 2-oxoglutarate + O2 = guanidine + L-glutamate 5-semialdehyde + succinate + CO2</text>
        <dbReference type="Rhea" id="RHEA:31535"/>
        <dbReference type="ChEBI" id="CHEBI:15379"/>
        <dbReference type="ChEBI" id="CHEBI:16526"/>
        <dbReference type="ChEBI" id="CHEBI:16810"/>
        <dbReference type="ChEBI" id="CHEBI:30031"/>
        <dbReference type="ChEBI" id="CHEBI:30087"/>
        <dbReference type="ChEBI" id="CHEBI:32682"/>
        <dbReference type="ChEBI" id="CHEBI:58066"/>
        <dbReference type="EC" id="1.14.20.7"/>
    </reaction>
</comment>
<dbReference type="Gene3D" id="2.60.120.330">
    <property type="entry name" value="B-lactam Antibiotic, Isopenicillin N Synthase, Chain"/>
    <property type="match status" value="1"/>
</dbReference>
<dbReference type="SUPFAM" id="SSF51197">
    <property type="entry name" value="Clavaminate synthase-like"/>
    <property type="match status" value="1"/>
</dbReference>
<keyword evidence="11" id="KW-0408">Iron</keyword>
<dbReference type="GO" id="GO:0046872">
    <property type="term" value="F:metal ion binding"/>
    <property type="evidence" value="ECO:0007669"/>
    <property type="project" value="UniProtKB-KW"/>
</dbReference>